<keyword evidence="1 3" id="KW-0420">Kringle</keyword>
<evidence type="ECO:0000313" key="5">
    <source>
        <dbReference type="EMBL" id="KAK7475683.1"/>
    </source>
</evidence>
<dbReference type="Gene3D" id="2.40.20.10">
    <property type="entry name" value="Plasminogen Kringle 4"/>
    <property type="match status" value="1"/>
</dbReference>
<dbReference type="Proteomes" id="UP001519460">
    <property type="component" value="Unassembled WGS sequence"/>
</dbReference>
<feature type="domain" description="Kringle" evidence="4">
    <location>
        <begin position="91"/>
        <end position="165"/>
    </location>
</feature>
<dbReference type="EMBL" id="JACVVK020000397">
    <property type="protein sequence ID" value="KAK7475683.1"/>
    <property type="molecule type" value="Genomic_DNA"/>
</dbReference>
<dbReference type="PANTHER" id="PTHR24261:SF7">
    <property type="entry name" value="KRINGLE DOMAIN-CONTAINING PROTEIN"/>
    <property type="match status" value="1"/>
</dbReference>
<evidence type="ECO:0000256" key="3">
    <source>
        <dbReference type="PROSITE-ProRule" id="PRU00121"/>
    </source>
</evidence>
<dbReference type="InterPro" id="IPR050759">
    <property type="entry name" value="Serine_protease_kringle"/>
</dbReference>
<proteinExistence type="predicted"/>
<keyword evidence="2" id="KW-1015">Disulfide bond</keyword>
<dbReference type="SMART" id="SM00130">
    <property type="entry name" value="KR"/>
    <property type="match status" value="1"/>
</dbReference>
<organism evidence="5 6">
    <name type="scientific">Batillaria attramentaria</name>
    <dbReference type="NCBI Taxonomy" id="370345"/>
    <lineage>
        <taxon>Eukaryota</taxon>
        <taxon>Metazoa</taxon>
        <taxon>Spiralia</taxon>
        <taxon>Lophotrochozoa</taxon>
        <taxon>Mollusca</taxon>
        <taxon>Gastropoda</taxon>
        <taxon>Caenogastropoda</taxon>
        <taxon>Sorbeoconcha</taxon>
        <taxon>Cerithioidea</taxon>
        <taxon>Batillariidae</taxon>
        <taxon>Batillaria</taxon>
    </lineage>
</organism>
<evidence type="ECO:0000256" key="1">
    <source>
        <dbReference type="ARBA" id="ARBA00022572"/>
    </source>
</evidence>
<dbReference type="PANTHER" id="PTHR24261">
    <property type="entry name" value="PLASMINOGEN-RELATED"/>
    <property type="match status" value="1"/>
</dbReference>
<dbReference type="Pfam" id="PF00051">
    <property type="entry name" value="Kringle"/>
    <property type="match status" value="1"/>
</dbReference>
<gene>
    <name evidence="5" type="ORF">BaRGS_00033054</name>
</gene>
<dbReference type="SUPFAM" id="SSF57440">
    <property type="entry name" value="Kringle-like"/>
    <property type="match status" value="1"/>
</dbReference>
<protein>
    <recommendedName>
        <fullName evidence="4">Kringle domain-containing protein</fullName>
    </recommendedName>
</protein>
<name>A0ABD0JLL1_9CAEN</name>
<evidence type="ECO:0000256" key="2">
    <source>
        <dbReference type="ARBA" id="ARBA00023157"/>
    </source>
</evidence>
<evidence type="ECO:0000313" key="6">
    <source>
        <dbReference type="Proteomes" id="UP001519460"/>
    </source>
</evidence>
<accession>A0ABD0JLL1</accession>
<comment type="caution">
    <text evidence="5">The sequence shown here is derived from an EMBL/GenBank/DDBJ whole genome shotgun (WGS) entry which is preliminary data.</text>
</comment>
<dbReference type="InterPro" id="IPR038178">
    <property type="entry name" value="Kringle_sf"/>
</dbReference>
<dbReference type="PROSITE" id="PS50070">
    <property type="entry name" value="KRINGLE_2"/>
    <property type="match status" value="1"/>
</dbReference>
<dbReference type="AlphaFoldDB" id="A0ABD0JLL1"/>
<dbReference type="InterPro" id="IPR013806">
    <property type="entry name" value="Kringle-like"/>
</dbReference>
<reference evidence="5 6" key="1">
    <citation type="journal article" date="2023" name="Sci. Data">
        <title>Genome assembly of the Korean intertidal mud-creeper Batillaria attramentaria.</title>
        <authorList>
            <person name="Patra A.K."/>
            <person name="Ho P.T."/>
            <person name="Jun S."/>
            <person name="Lee S.J."/>
            <person name="Kim Y."/>
            <person name="Won Y.J."/>
        </authorList>
    </citation>
    <scope>NUCLEOTIDE SEQUENCE [LARGE SCALE GENOMIC DNA]</scope>
    <source>
        <strain evidence="5">Wonlab-2016</strain>
    </source>
</reference>
<sequence>MYLADNGSSYLPPSLSASVVMETGATKNCSDANISTLTTMMTCPQFPVGKEVQIRIESSEDSSHARLCEWRVFGRATDTAANPLECLQSENGLDYKGDLNFTRTGRTCLRWDAAPTILSADLFPDASLADAGNKCRNPIGYVRDGPWCFINNTDADWELCVIRQCSK</sequence>
<evidence type="ECO:0000259" key="4">
    <source>
        <dbReference type="PROSITE" id="PS50070"/>
    </source>
</evidence>
<comment type="caution">
    <text evidence="3">Lacks conserved residue(s) required for the propagation of feature annotation.</text>
</comment>
<keyword evidence="6" id="KW-1185">Reference proteome</keyword>
<dbReference type="InterPro" id="IPR000001">
    <property type="entry name" value="Kringle"/>
</dbReference>